<keyword evidence="2" id="KW-0479">Metal-binding</keyword>
<dbReference type="PANTHER" id="PTHR11644">
    <property type="entry name" value="CYTIDINE DEAMINASE"/>
    <property type="match status" value="1"/>
</dbReference>
<dbReference type="GO" id="GO:0042802">
    <property type="term" value="F:identical protein binding"/>
    <property type="evidence" value="ECO:0007669"/>
    <property type="project" value="UniProtKB-ARBA"/>
</dbReference>
<dbReference type="Gene3D" id="3.40.140.10">
    <property type="entry name" value="Cytidine Deaminase, domain 2"/>
    <property type="match status" value="1"/>
</dbReference>
<evidence type="ECO:0000256" key="2">
    <source>
        <dbReference type="ARBA" id="ARBA00022723"/>
    </source>
</evidence>
<dbReference type="SUPFAM" id="SSF53927">
    <property type="entry name" value="Cytidine deaminase-like"/>
    <property type="match status" value="1"/>
</dbReference>
<evidence type="ECO:0000313" key="7">
    <source>
        <dbReference type="Proteomes" id="UP000218272"/>
    </source>
</evidence>
<evidence type="ECO:0000259" key="5">
    <source>
        <dbReference type="PROSITE" id="PS51747"/>
    </source>
</evidence>
<protein>
    <submittedName>
        <fullName evidence="6">Cytidine deaminase</fullName>
    </submittedName>
</protein>
<keyword evidence="4" id="KW-0862">Zinc</keyword>
<dbReference type="InterPro" id="IPR050202">
    <property type="entry name" value="Cyt/Deoxycyt_deaminase"/>
</dbReference>
<dbReference type="AlphaFoldDB" id="A0A1E1F0L7"/>
<evidence type="ECO:0000313" key="6">
    <source>
        <dbReference type="EMBL" id="BAV64044.1"/>
    </source>
</evidence>
<reference evidence="6 7" key="1">
    <citation type="submission" date="2016-10" db="EMBL/GenBank/DDBJ databases">
        <title>Complete Genome Sequence of the Nonylphenol-Degrading Bacterium Sphingobium cloacae JCM 10874T.</title>
        <authorList>
            <person name="Ootsuka M."/>
            <person name="Nishizawa T."/>
            <person name="Ohta H."/>
        </authorList>
    </citation>
    <scope>NUCLEOTIDE SEQUENCE [LARGE SCALE GENOMIC DNA]</scope>
    <source>
        <strain evidence="6 7">JCM 10874</strain>
    </source>
</reference>
<dbReference type="KEGG" id="sclo:SCLO_1010040"/>
<dbReference type="NCBIfam" id="NF004064">
    <property type="entry name" value="PRK05578.1"/>
    <property type="match status" value="1"/>
</dbReference>
<dbReference type="GO" id="GO:0055086">
    <property type="term" value="P:nucleobase-containing small molecule metabolic process"/>
    <property type="evidence" value="ECO:0007669"/>
    <property type="project" value="UniProtKB-ARBA"/>
</dbReference>
<accession>A0A1E1F0L7</accession>
<dbReference type="EMBL" id="AP017655">
    <property type="protein sequence ID" value="BAV64044.1"/>
    <property type="molecule type" value="Genomic_DNA"/>
</dbReference>
<dbReference type="PROSITE" id="PS51747">
    <property type="entry name" value="CYT_DCMP_DEAMINASES_2"/>
    <property type="match status" value="1"/>
</dbReference>
<organism evidence="6 7">
    <name type="scientific">Sphingobium cloacae</name>
    <dbReference type="NCBI Taxonomy" id="120107"/>
    <lineage>
        <taxon>Bacteria</taxon>
        <taxon>Pseudomonadati</taxon>
        <taxon>Pseudomonadota</taxon>
        <taxon>Alphaproteobacteria</taxon>
        <taxon>Sphingomonadales</taxon>
        <taxon>Sphingomonadaceae</taxon>
        <taxon>Sphingobium</taxon>
    </lineage>
</organism>
<proteinExistence type="inferred from homology"/>
<dbReference type="Pfam" id="PF00383">
    <property type="entry name" value="dCMP_cyt_deam_1"/>
    <property type="match status" value="1"/>
</dbReference>
<keyword evidence="7" id="KW-1185">Reference proteome</keyword>
<feature type="domain" description="CMP/dCMP-type deaminase" evidence="5">
    <location>
        <begin position="1"/>
        <end position="119"/>
    </location>
</feature>
<dbReference type="InterPro" id="IPR002125">
    <property type="entry name" value="CMP_dCMP_dom"/>
</dbReference>
<dbReference type="GO" id="GO:0072527">
    <property type="term" value="P:pyrimidine-containing compound metabolic process"/>
    <property type="evidence" value="ECO:0007669"/>
    <property type="project" value="UniProtKB-ARBA"/>
</dbReference>
<evidence type="ECO:0000256" key="3">
    <source>
        <dbReference type="ARBA" id="ARBA00022801"/>
    </source>
</evidence>
<evidence type="ECO:0000256" key="1">
    <source>
        <dbReference type="ARBA" id="ARBA00006576"/>
    </source>
</evidence>
<dbReference type="GO" id="GO:0005829">
    <property type="term" value="C:cytosol"/>
    <property type="evidence" value="ECO:0007669"/>
    <property type="project" value="TreeGrafter"/>
</dbReference>
<dbReference type="PANTHER" id="PTHR11644:SF2">
    <property type="entry name" value="CYTIDINE DEAMINASE"/>
    <property type="match status" value="1"/>
</dbReference>
<name>A0A1E1F0L7_9SPHN</name>
<dbReference type="GO" id="GO:0008270">
    <property type="term" value="F:zinc ion binding"/>
    <property type="evidence" value="ECO:0007669"/>
    <property type="project" value="InterPro"/>
</dbReference>
<dbReference type="InterPro" id="IPR016193">
    <property type="entry name" value="Cytidine_deaminase-like"/>
</dbReference>
<dbReference type="InterPro" id="IPR016192">
    <property type="entry name" value="APOBEC/CMP_deaminase_Zn-bd"/>
</dbReference>
<sequence>MAHAHAPYSGFAVGAAVRLTDGQIVTGANFENASHGLSLCAETVVLATVNSLGRLADVEAIAVAGGKDCISPCGRCRQVMHEAEQIAGRPIAVYCAAASGDAMMEHGVATLLPHAFGPADLGVTKKKS</sequence>
<evidence type="ECO:0000256" key="4">
    <source>
        <dbReference type="ARBA" id="ARBA00022833"/>
    </source>
</evidence>
<gene>
    <name evidence="6" type="ORF">SCLO_1010040</name>
</gene>
<dbReference type="GO" id="GO:0004126">
    <property type="term" value="F:cytidine deaminase activity"/>
    <property type="evidence" value="ECO:0007669"/>
    <property type="project" value="TreeGrafter"/>
</dbReference>
<dbReference type="Proteomes" id="UP000218272">
    <property type="component" value="Chromosome SCLO_1"/>
</dbReference>
<dbReference type="CDD" id="cd01283">
    <property type="entry name" value="cytidine_deaminase"/>
    <property type="match status" value="1"/>
</dbReference>
<dbReference type="PROSITE" id="PS00903">
    <property type="entry name" value="CYT_DCMP_DEAMINASES_1"/>
    <property type="match status" value="1"/>
</dbReference>
<keyword evidence="3" id="KW-0378">Hydrolase</keyword>
<comment type="similarity">
    <text evidence="1">Belongs to the cytidine and deoxycytidylate deaminase family.</text>
</comment>